<feature type="domain" description="DUF7344" evidence="1">
    <location>
        <begin position="23"/>
        <end position="101"/>
    </location>
</feature>
<comment type="caution">
    <text evidence="2">The sequence shown here is derived from an EMBL/GenBank/DDBJ whole genome shotgun (WGS) entry which is preliminary data.</text>
</comment>
<dbReference type="InterPro" id="IPR055768">
    <property type="entry name" value="DUF7344"/>
</dbReference>
<dbReference type="EMBL" id="AEMG01000007">
    <property type="protein sequence ID" value="EFW92475.1"/>
    <property type="molecule type" value="Genomic_DNA"/>
</dbReference>
<dbReference type="Proteomes" id="UP000003751">
    <property type="component" value="Unassembled WGS sequence"/>
</dbReference>
<reference evidence="2 3" key="1">
    <citation type="journal article" date="2014" name="ISME J.">
        <title>Trehalose/2-sulfotrehalose biosynthesis and glycine-betaine uptake are widely spread mechanisms for osmoadaptation in the Halobacteriales.</title>
        <authorList>
            <person name="Youssef N.H."/>
            <person name="Savage-Ashlock K.N."/>
            <person name="McCully A.L."/>
            <person name="Luedtke B."/>
            <person name="Shaw E.I."/>
            <person name="Hoff W.D."/>
            <person name="Elshahed M.S."/>
        </authorList>
    </citation>
    <scope>NUCLEOTIDE SEQUENCE [LARGE SCALE GENOMIC DNA]</scope>
    <source>
        <strain evidence="2 3">DX253</strain>
    </source>
</reference>
<dbReference type="PATRIC" id="fig|797209.4.peg.1838"/>
<dbReference type="OrthoDB" id="247722at2157"/>
<dbReference type="STRING" id="797209.GCA_000376445_00460"/>
<evidence type="ECO:0000313" key="2">
    <source>
        <dbReference type="EMBL" id="EFW92475.1"/>
    </source>
</evidence>
<dbReference type="eggNOG" id="arCOG03828">
    <property type="taxonomic scope" value="Archaea"/>
</dbReference>
<evidence type="ECO:0000313" key="3">
    <source>
        <dbReference type="Proteomes" id="UP000003751"/>
    </source>
</evidence>
<dbReference type="Pfam" id="PF24035">
    <property type="entry name" value="DUF7344"/>
    <property type="match status" value="1"/>
</dbReference>
<gene>
    <name evidence="2" type="ORF">ZOD2009_09208</name>
</gene>
<evidence type="ECO:0000259" key="1">
    <source>
        <dbReference type="Pfam" id="PF24035"/>
    </source>
</evidence>
<accession>E7QSR6</accession>
<sequence>MELLRFLEAVGAESLTSTEDWVFELLKDEQRRYLVLYLSEQETPTPISRVAADVASRCNDTPVSNVTPSEQERVRVRLEQEHLPRLGDYGIISWSYGEDVVDPIPSLLSSDEE</sequence>
<name>E7QSR6_HALPU</name>
<protein>
    <recommendedName>
        <fullName evidence="1">DUF7344 domain-containing protein</fullName>
    </recommendedName>
</protein>
<organism evidence="2 3">
    <name type="scientific">Haladaptatus paucihalophilus DX253</name>
    <dbReference type="NCBI Taxonomy" id="797209"/>
    <lineage>
        <taxon>Archaea</taxon>
        <taxon>Methanobacteriati</taxon>
        <taxon>Methanobacteriota</taxon>
        <taxon>Stenosarchaea group</taxon>
        <taxon>Halobacteria</taxon>
        <taxon>Halobacteriales</taxon>
        <taxon>Haladaptataceae</taxon>
        <taxon>Haladaptatus</taxon>
    </lineage>
</organism>
<proteinExistence type="predicted"/>
<dbReference type="AlphaFoldDB" id="E7QSR6"/>